<feature type="non-terminal residue" evidence="1">
    <location>
        <position position="1"/>
    </location>
</feature>
<name>A0A1A8GTA3_9TELE</name>
<gene>
    <name evidence="1" type="primary">Nfu_g_1_023799</name>
</gene>
<accession>A0A1A8GTA3</accession>
<dbReference type="EMBL" id="HAEC01006141">
    <property type="protein sequence ID" value="SBQ74218.1"/>
    <property type="molecule type" value="Transcribed_RNA"/>
</dbReference>
<dbReference type="AlphaFoldDB" id="A0A1A8GTA3"/>
<evidence type="ECO:0000313" key="1">
    <source>
        <dbReference type="EMBL" id="SBQ74218.1"/>
    </source>
</evidence>
<proteinExistence type="predicted"/>
<reference evidence="1" key="2">
    <citation type="submission" date="2016-06" db="EMBL/GenBank/DDBJ databases">
        <title>The genome of a short-lived fish provides insights into sex chromosome evolution and the genetic control of aging.</title>
        <authorList>
            <person name="Reichwald K."/>
            <person name="Felder M."/>
            <person name="Petzold A."/>
            <person name="Koch P."/>
            <person name="Groth M."/>
            <person name="Platzer M."/>
        </authorList>
    </citation>
    <scope>NUCLEOTIDE SEQUENCE</scope>
    <source>
        <tissue evidence="1">Brain</tissue>
    </source>
</reference>
<reference evidence="1" key="1">
    <citation type="submission" date="2016-05" db="EMBL/GenBank/DDBJ databases">
        <authorList>
            <person name="Lavstsen T."/>
            <person name="Jespersen J.S."/>
        </authorList>
    </citation>
    <scope>NUCLEOTIDE SEQUENCE</scope>
    <source>
        <tissue evidence="1">Brain</tissue>
    </source>
</reference>
<sequence length="77" mass="9115">FKYKFLSLNSIITDFANTLHGALFKKSVWCFLDLDMFISWKKGWRSREHIQSLQSFFLLSFGQLTPSQFETCLKLTK</sequence>
<feature type="non-terminal residue" evidence="1">
    <location>
        <position position="77"/>
    </location>
</feature>
<protein>
    <submittedName>
        <fullName evidence="1">Uncharacterized protein</fullName>
    </submittedName>
</protein>
<organism evidence="1">
    <name type="scientific">Nothobranchius korthausae</name>
    <dbReference type="NCBI Taxonomy" id="1143690"/>
    <lineage>
        <taxon>Eukaryota</taxon>
        <taxon>Metazoa</taxon>
        <taxon>Chordata</taxon>
        <taxon>Craniata</taxon>
        <taxon>Vertebrata</taxon>
        <taxon>Euteleostomi</taxon>
        <taxon>Actinopterygii</taxon>
        <taxon>Neopterygii</taxon>
        <taxon>Teleostei</taxon>
        <taxon>Neoteleostei</taxon>
        <taxon>Acanthomorphata</taxon>
        <taxon>Ovalentaria</taxon>
        <taxon>Atherinomorphae</taxon>
        <taxon>Cyprinodontiformes</taxon>
        <taxon>Nothobranchiidae</taxon>
        <taxon>Nothobranchius</taxon>
    </lineage>
</organism>